<organism evidence="2 3">
    <name type="scientific">Pseudocercospora fijiensis (strain CIRAD86)</name>
    <name type="common">Black leaf streak disease fungus</name>
    <name type="synonym">Mycosphaerella fijiensis</name>
    <dbReference type="NCBI Taxonomy" id="383855"/>
    <lineage>
        <taxon>Eukaryota</taxon>
        <taxon>Fungi</taxon>
        <taxon>Dikarya</taxon>
        <taxon>Ascomycota</taxon>
        <taxon>Pezizomycotina</taxon>
        <taxon>Dothideomycetes</taxon>
        <taxon>Dothideomycetidae</taxon>
        <taxon>Mycosphaerellales</taxon>
        <taxon>Mycosphaerellaceae</taxon>
        <taxon>Pseudocercospora</taxon>
    </lineage>
</organism>
<reference evidence="2 3" key="1">
    <citation type="journal article" date="2012" name="PLoS Pathog.">
        <title>Diverse lifestyles and strategies of plant pathogenesis encoded in the genomes of eighteen Dothideomycetes fungi.</title>
        <authorList>
            <person name="Ohm R.A."/>
            <person name="Feau N."/>
            <person name="Henrissat B."/>
            <person name="Schoch C.L."/>
            <person name="Horwitz B.A."/>
            <person name="Barry K.W."/>
            <person name="Condon B.J."/>
            <person name="Copeland A.C."/>
            <person name="Dhillon B."/>
            <person name="Glaser F."/>
            <person name="Hesse C.N."/>
            <person name="Kosti I."/>
            <person name="LaButti K."/>
            <person name="Lindquist E.A."/>
            <person name="Lucas S."/>
            <person name="Salamov A.A."/>
            <person name="Bradshaw R.E."/>
            <person name="Ciuffetti L."/>
            <person name="Hamelin R.C."/>
            <person name="Kema G.H.J."/>
            <person name="Lawrence C."/>
            <person name="Scott J.A."/>
            <person name="Spatafora J.W."/>
            <person name="Turgeon B.G."/>
            <person name="de Wit P.J.G.M."/>
            <person name="Zhong S."/>
            <person name="Goodwin S.B."/>
            <person name="Grigoriev I.V."/>
        </authorList>
    </citation>
    <scope>NUCLEOTIDE SEQUENCE [LARGE SCALE GENOMIC DNA]</scope>
    <source>
        <strain evidence="2 3">CIRAD86</strain>
    </source>
</reference>
<protein>
    <submittedName>
        <fullName evidence="2">Uncharacterized protein</fullName>
    </submittedName>
</protein>
<proteinExistence type="predicted"/>
<dbReference type="RefSeq" id="XP_007931141.1">
    <property type="nucleotide sequence ID" value="XM_007932950.1"/>
</dbReference>
<evidence type="ECO:0000313" key="2">
    <source>
        <dbReference type="EMBL" id="EME78891.1"/>
    </source>
</evidence>
<accession>M3A2Y3</accession>
<dbReference type="GeneID" id="19334025"/>
<evidence type="ECO:0000256" key="1">
    <source>
        <dbReference type="SAM" id="MobiDB-lite"/>
    </source>
</evidence>
<gene>
    <name evidence="2" type="ORF">MYCFIDRAFT_178975</name>
</gene>
<dbReference type="Proteomes" id="UP000016932">
    <property type="component" value="Unassembled WGS sequence"/>
</dbReference>
<dbReference type="KEGG" id="pfj:MYCFIDRAFT_178975"/>
<dbReference type="VEuPathDB" id="FungiDB:MYCFIDRAFT_178975"/>
<evidence type="ECO:0000313" key="3">
    <source>
        <dbReference type="Proteomes" id="UP000016932"/>
    </source>
</evidence>
<dbReference type="EMBL" id="KB446563">
    <property type="protein sequence ID" value="EME78891.1"/>
    <property type="molecule type" value="Genomic_DNA"/>
</dbReference>
<feature type="compositionally biased region" description="Basic and acidic residues" evidence="1">
    <location>
        <begin position="1"/>
        <end position="17"/>
    </location>
</feature>
<sequence>MLDEEKRPRMSLRDPRTTSHLGRPTLMIPADGRLIRACCTQAASAYDAPTAGSRRPVLTVPLAKNSSKSRTCRIPARELRIHHSARAGRKWSSLFEFKSWLEKQGRPEMGVHPERLSVHISLSDRVALSGGRSKDRTIPSASLVPAVKHLPLVKISGPSSSLGIADISRTPAWHISARPSFSRNTTYTHPSPQIDFGHYSRACKYSLQPVLMTQGLAVLSYPRNPRHASSFGKSINFQIRVNTQMGHIGIVITRMVNLLLG</sequence>
<dbReference type="HOGENOM" id="CLU_1066079_0_0_1"/>
<feature type="region of interest" description="Disordered" evidence="1">
    <location>
        <begin position="1"/>
        <end position="23"/>
    </location>
</feature>
<dbReference type="AlphaFoldDB" id="M3A2Y3"/>
<keyword evidence="3" id="KW-1185">Reference proteome</keyword>
<name>M3A2Y3_PSEFD</name>